<feature type="transmembrane region" description="Helical" evidence="1">
    <location>
        <begin position="12"/>
        <end position="38"/>
    </location>
</feature>
<proteinExistence type="predicted"/>
<accession>A0A4U8YNY4</accession>
<dbReference type="Gene3D" id="2.170.120.30">
    <property type="match status" value="2"/>
</dbReference>
<dbReference type="EMBL" id="CAADHO010000006">
    <property type="protein sequence ID" value="VFQ45885.1"/>
    <property type="molecule type" value="Genomic_DNA"/>
</dbReference>
<keyword evidence="1" id="KW-0472">Membrane</keyword>
<dbReference type="Proteomes" id="UP000507962">
    <property type="component" value="Unassembled WGS sequence"/>
</dbReference>
<reference evidence="2 3" key="1">
    <citation type="submission" date="2019-03" db="EMBL/GenBank/DDBJ databases">
        <authorList>
            <person name="Nijsse B."/>
        </authorList>
    </citation>
    <scope>NUCLEOTIDE SEQUENCE [LARGE SCALE GENOMIC DNA]</scope>
    <source>
        <strain evidence="2">Desulfoluna butyratoxydans MSL71</strain>
    </source>
</reference>
<evidence type="ECO:0000313" key="2">
    <source>
        <dbReference type="EMBL" id="VFQ45885.1"/>
    </source>
</evidence>
<keyword evidence="3" id="KW-1185">Reference proteome</keyword>
<dbReference type="PANTHER" id="PTHR37804">
    <property type="entry name" value="CDAA REGULATORY PROTEIN CDAR"/>
    <property type="match status" value="1"/>
</dbReference>
<dbReference type="Gene3D" id="2.170.120.40">
    <property type="entry name" value="YbbR-like domain"/>
    <property type="match status" value="1"/>
</dbReference>
<organism evidence="2 3">
    <name type="scientific">Desulfoluna butyratoxydans</name>
    <dbReference type="NCBI Taxonomy" id="231438"/>
    <lineage>
        <taxon>Bacteria</taxon>
        <taxon>Pseudomonadati</taxon>
        <taxon>Thermodesulfobacteriota</taxon>
        <taxon>Desulfobacteria</taxon>
        <taxon>Desulfobacterales</taxon>
        <taxon>Desulfolunaceae</taxon>
        <taxon>Desulfoluna</taxon>
    </lineage>
</organism>
<protein>
    <submittedName>
        <fullName evidence="2">Ybbr-like</fullName>
    </submittedName>
</protein>
<evidence type="ECO:0000256" key="1">
    <source>
        <dbReference type="SAM" id="Phobius"/>
    </source>
</evidence>
<dbReference type="RefSeq" id="WP_180142937.1">
    <property type="nucleotide sequence ID" value="NZ_CAADHO010000006.1"/>
</dbReference>
<dbReference type="InterPro" id="IPR012505">
    <property type="entry name" value="YbbR"/>
</dbReference>
<keyword evidence="1" id="KW-0812">Transmembrane</keyword>
<dbReference type="InterPro" id="IPR053154">
    <property type="entry name" value="c-di-AMP_regulator"/>
</dbReference>
<dbReference type="AlphaFoldDB" id="A0A4U8YNY4"/>
<dbReference type="Pfam" id="PF07949">
    <property type="entry name" value="YbbR"/>
    <property type="match status" value="1"/>
</dbReference>
<evidence type="ECO:0000313" key="3">
    <source>
        <dbReference type="Proteomes" id="UP000507962"/>
    </source>
</evidence>
<keyword evidence="1" id="KW-1133">Transmembrane helix</keyword>
<gene>
    <name evidence="2" type="ORF">MSL71_35480</name>
</gene>
<sequence length="312" mass="33550">MTAEEHHNRRDLYRFALGFGLAAILALFLLSLVLLTGLRREEHTLVSPIEVTGIPEGYVMVRQSHARAKIRVSGTPADLDHMELLRLQVTLPDHPAMEGSYPVTLRREEAPSVEILEITPSEIHIRLAESVQKNIPVTVRLVGSPAPGFRLGEVTVTPAVARVSGPSEVVRDITAIRTTAVSVSDATAPLSVKVPAEHVPGKGRLTLCPELFTVRVQVKEIHATRRLAGIPITTGPDESRRISITPSTVDISVTGPARLVDKLRAATGISAVIDTRGLASGIYVRRAAITLPRGVDLISASPELFTVTVPGS</sequence>
<dbReference type="PANTHER" id="PTHR37804:SF1">
    <property type="entry name" value="CDAA REGULATORY PROTEIN CDAR"/>
    <property type="match status" value="1"/>
</dbReference>
<name>A0A4U8YNY4_9BACT</name>